<proteinExistence type="inferred from homology"/>
<dbReference type="NCBIfam" id="NF010158">
    <property type="entry name" value="PRK13637.1"/>
    <property type="match status" value="1"/>
</dbReference>
<dbReference type="InterPro" id="IPR017871">
    <property type="entry name" value="ABC_transporter-like_CS"/>
</dbReference>
<dbReference type="PANTHER" id="PTHR43553:SF27">
    <property type="entry name" value="ENERGY-COUPLING FACTOR TRANSPORTER ATP-BINDING PROTEIN ECFA2"/>
    <property type="match status" value="1"/>
</dbReference>
<name>A0A1Q9JHU4_9FIRM</name>
<dbReference type="OrthoDB" id="9784332at2"/>
<dbReference type="PROSITE" id="PS50893">
    <property type="entry name" value="ABC_TRANSPORTER_2"/>
    <property type="match status" value="1"/>
</dbReference>
<keyword evidence="3 8" id="KW-1003">Cell membrane</keyword>
<dbReference type="GO" id="GO:0016887">
    <property type="term" value="F:ATP hydrolysis activity"/>
    <property type="evidence" value="ECO:0007669"/>
    <property type="project" value="InterPro"/>
</dbReference>
<evidence type="ECO:0000256" key="6">
    <source>
        <dbReference type="ARBA" id="ARBA00022967"/>
    </source>
</evidence>
<dbReference type="GO" id="GO:0042626">
    <property type="term" value="F:ATPase-coupled transmembrane transporter activity"/>
    <property type="evidence" value="ECO:0007669"/>
    <property type="project" value="TreeGrafter"/>
</dbReference>
<dbReference type="InterPro" id="IPR027417">
    <property type="entry name" value="P-loop_NTPase"/>
</dbReference>
<dbReference type="SMART" id="SM00382">
    <property type="entry name" value="AAA"/>
    <property type="match status" value="1"/>
</dbReference>
<evidence type="ECO:0000256" key="8">
    <source>
        <dbReference type="RuleBase" id="RU365104"/>
    </source>
</evidence>
<evidence type="ECO:0000259" key="9">
    <source>
        <dbReference type="PROSITE" id="PS50893"/>
    </source>
</evidence>
<keyword evidence="11" id="KW-1185">Reference proteome</keyword>
<dbReference type="GO" id="GO:0043190">
    <property type="term" value="C:ATP-binding cassette (ABC) transporter complex"/>
    <property type="evidence" value="ECO:0007669"/>
    <property type="project" value="TreeGrafter"/>
</dbReference>
<comment type="subcellular location">
    <subcellularLocation>
        <location evidence="1 8">Cell membrane</location>
        <topology evidence="1 8">Peripheral membrane protein</topology>
    </subcellularLocation>
</comment>
<reference evidence="10 11" key="1">
    <citation type="journal article" date="2016" name="Appl. Environ. Microbiol.">
        <title>Function and Phylogeny of Bacterial Butyryl Coenzyme A:Acetate Transferases and Their Diversity in the Proximal Colon of Swine.</title>
        <authorList>
            <person name="Trachsel J."/>
            <person name="Bayles D.O."/>
            <person name="Looft T."/>
            <person name="Levine U.Y."/>
            <person name="Allen H.K."/>
        </authorList>
    </citation>
    <scope>NUCLEOTIDE SEQUENCE [LARGE SCALE GENOMIC DNA]</scope>
    <source>
        <strain evidence="10 11">68-3-10</strain>
    </source>
</reference>
<dbReference type="FunFam" id="3.40.50.300:FF:000224">
    <property type="entry name" value="Energy-coupling factor transporter ATP-binding protein EcfA"/>
    <property type="match status" value="1"/>
</dbReference>
<evidence type="ECO:0000256" key="3">
    <source>
        <dbReference type="ARBA" id="ARBA00022475"/>
    </source>
</evidence>
<organism evidence="10 11">
    <name type="scientific">Hornefia porci</name>
    <dbReference type="NCBI Taxonomy" id="2652292"/>
    <lineage>
        <taxon>Bacteria</taxon>
        <taxon>Bacillati</taxon>
        <taxon>Bacillota</taxon>
        <taxon>Clostridia</taxon>
        <taxon>Peptostreptococcales</taxon>
        <taxon>Anaerovoracaceae</taxon>
        <taxon>Hornefia</taxon>
    </lineage>
</organism>
<comment type="function">
    <text evidence="8">ATP-binding (A) component of a common energy-coupling factor (ECF) ABC-transporter complex.</text>
</comment>
<dbReference type="STRING" id="1261640.BHK98_06780"/>
<dbReference type="NCBIfam" id="TIGR04521">
    <property type="entry name" value="ECF_ATPase_2"/>
    <property type="match status" value="1"/>
</dbReference>
<dbReference type="AlphaFoldDB" id="A0A1Q9JHU4"/>
<comment type="similarity">
    <text evidence="8">Belongs to the ABC transporter superfamily. Energy-coupling factor EcfA family.</text>
</comment>
<dbReference type="PANTHER" id="PTHR43553">
    <property type="entry name" value="HEAVY METAL TRANSPORTER"/>
    <property type="match status" value="1"/>
</dbReference>
<dbReference type="InterPro" id="IPR003593">
    <property type="entry name" value="AAA+_ATPase"/>
</dbReference>
<keyword evidence="7 8" id="KW-0472">Membrane</keyword>
<evidence type="ECO:0000256" key="1">
    <source>
        <dbReference type="ARBA" id="ARBA00004202"/>
    </source>
</evidence>
<evidence type="ECO:0000256" key="7">
    <source>
        <dbReference type="ARBA" id="ARBA00023136"/>
    </source>
</evidence>
<keyword evidence="4 8" id="KW-0547">Nucleotide-binding</keyword>
<dbReference type="InterPro" id="IPR003439">
    <property type="entry name" value="ABC_transporter-like_ATP-bd"/>
</dbReference>
<comment type="subunit">
    <text evidence="8">Forms a stable energy-coupling factor (ECF) transporter complex composed of 2 membrane-embedded substrate-binding proteins (S component), 2 ATP-binding proteins (A component) and 2 transmembrane proteins (T component).</text>
</comment>
<protein>
    <recommendedName>
        <fullName evidence="8">Energy-coupling factor transporter ATP-binding protein EcfA2</fullName>
        <ecNumber evidence="8">7.-.-.-</ecNumber>
    </recommendedName>
</protein>
<dbReference type="RefSeq" id="WP_075712781.1">
    <property type="nucleotide sequence ID" value="NZ_MJIE01000001.1"/>
</dbReference>
<dbReference type="EC" id="7.-.-.-" evidence="8"/>
<keyword evidence="2 8" id="KW-0813">Transport</keyword>
<evidence type="ECO:0000313" key="11">
    <source>
        <dbReference type="Proteomes" id="UP000187404"/>
    </source>
</evidence>
<dbReference type="InterPro" id="IPR015856">
    <property type="entry name" value="ABC_transpr_CbiO/EcfA_su"/>
</dbReference>
<sequence length="287" mass="31598">MSIQVRNLSYIYNEGLTSETVALDNINFDIYDGEVAGIIGHTGSGKSTLLQQLNGLLKPHGGTIIVGGTEITRPGISMRDVRRRVGLVFQYPEYQLFEETVAADVAFGPGNLGLRKDEIDERVRDALELVGLDYGEVAERSPFELSGGQKRRVAIAGVIAMKPQVLILDEPTAGLDPGSHDEIMAMIRKVHESQQNIIIFVSHNMDDVAALSDKVMVMDRGKLITVGTPKEVFRQRDRLAAIALDVPPATEMMYQLKERGIDVDIGALTLREAEESIYDYLRGSKAK</sequence>
<dbReference type="Gene3D" id="3.40.50.300">
    <property type="entry name" value="P-loop containing nucleotide triphosphate hydrolases"/>
    <property type="match status" value="1"/>
</dbReference>
<gene>
    <name evidence="10" type="ORF">BHK98_06780</name>
</gene>
<dbReference type="SUPFAM" id="SSF52540">
    <property type="entry name" value="P-loop containing nucleoside triphosphate hydrolases"/>
    <property type="match status" value="1"/>
</dbReference>
<evidence type="ECO:0000256" key="2">
    <source>
        <dbReference type="ARBA" id="ARBA00022448"/>
    </source>
</evidence>
<evidence type="ECO:0000313" key="10">
    <source>
        <dbReference type="EMBL" id="OLR55789.1"/>
    </source>
</evidence>
<comment type="caution">
    <text evidence="10">The sequence shown here is derived from an EMBL/GenBank/DDBJ whole genome shotgun (WGS) entry which is preliminary data.</text>
</comment>
<dbReference type="PROSITE" id="PS00211">
    <property type="entry name" value="ABC_TRANSPORTER_1"/>
    <property type="match status" value="1"/>
</dbReference>
<accession>A0A1Q9JHU4</accession>
<dbReference type="InterPro" id="IPR030946">
    <property type="entry name" value="EcfA2"/>
</dbReference>
<dbReference type="GO" id="GO:0005524">
    <property type="term" value="F:ATP binding"/>
    <property type="evidence" value="ECO:0007669"/>
    <property type="project" value="UniProtKB-UniRule"/>
</dbReference>
<keyword evidence="6" id="KW-1278">Translocase</keyword>
<keyword evidence="5 8" id="KW-0067">ATP-binding</keyword>
<evidence type="ECO:0000256" key="5">
    <source>
        <dbReference type="ARBA" id="ARBA00022840"/>
    </source>
</evidence>
<dbReference type="EMBL" id="MJIE01000001">
    <property type="protein sequence ID" value="OLR55789.1"/>
    <property type="molecule type" value="Genomic_DNA"/>
</dbReference>
<dbReference type="Proteomes" id="UP000187404">
    <property type="component" value="Unassembled WGS sequence"/>
</dbReference>
<dbReference type="InterPro" id="IPR050095">
    <property type="entry name" value="ECF_ABC_transporter_ATP-bd"/>
</dbReference>
<dbReference type="CDD" id="cd03225">
    <property type="entry name" value="ABC_cobalt_CbiO_domain1"/>
    <property type="match status" value="1"/>
</dbReference>
<evidence type="ECO:0000256" key="4">
    <source>
        <dbReference type="ARBA" id="ARBA00022741"/>
    </source>
</evidence>
<feature type="domain" description="ABC transporter" evidence="9">
    <location>
        <begin position="3"/>
        <end position="245"/>
    </location>
</feature>
<dbReference type="Pfam" id="PF00005">
    <property type="entry name" value="ABC_tran"/>
    <property type="match status" value="1"/>
</dbReference>